<evidence type="ECO:0000313" key="2">
    <source>
        <dbReference type="EMBL" id="QSB15182.1"/>
    </source>
</evidence>
<gene>
    <name evidence="2" type="ORF">JQS43_02070</name>
</gene>
<reference evidence="2" key="1">
    <citation type="submission" date="2021-02" db="EMBL/GenBank/DDBJ databases">
        <title>Natrosporangium hydrolyticum gen. nov., sp. nov, a haloalkaliphilic actinobacterium from a soda solonchak soil.</title>
        <authorList>
            <person name="Sorokin D.Y."/>
            <person name="Khijniak T.V."/>
            <person name="Zakharycheva A.P."/>
            <person name="Boueva O.V."/>
            <person name="Ariskina E.V."/>
            <person name="Hahnke R.L."/>
            <person name="Bunk B."/>
            <person name="Sproer C."/>
            <person name="Schumann P."/>
            <person name="Evtushenko L.I."/>
            <person name="Kublanov I.V."/>
        </authorList>
    </citation>
    <scope>NUCLEOTIDE SEQUENCE</scope>
    <source>
        <strain evidence="2">DSM 106523</strain>
    </source>
</reference>
<dbReference type="RefSeq" id="WP_239677357.1">
    <property type="nucleotide sequence ID" value="NZ_CP070499.1"/>
</dbReference>
<dbReference type="EMBL" id="CP070499">
    <property type="protein sequence ID" value="QSB15182.1"/>
    <property type="molecule type" value="Genomic_DNA"/>
</dbReference>
<sequence length="309" mass="31107">MTHVEETPLIREKHKAVWWKAAAVATSTVLAGVLGMAAPAAAAPAAQQSSIASPTITFVYGSSATDANLWKGVDLSCTGAFLGGGGYVSGPESQNAGLSQIAPGSRGGAALDDPRSMRVSATAAPDTTPANWTLHAYGICAHGLPGVEYQRDYVSAAGSGRGPLTALASCSPGKSLVGMGGQAFAIPEQVRLSTVAPGNGVVIARVTPQPNPTASWAVQAIAVCANHNAAEIVSGSTGVDNRAVKNATAHCPAGQGPTGAGFGHTWEAGNLVQSMLIPTSDRLVGVTRTDTRPVTGNWGAGVYALCLPT</sequence>
<protein>
    <recommendedName>
        <fullName evidence="4">Secreted protein</fullName>
    </recommendedName>
</protein>
<evidence type="ECO:0000256" key="1">
    <source>
        <dbReference type="SAM" id="SignalP"/>
    </source>
</evidence>
<keyword evidence="3" id="KW-1185">Reference proteome</keyword>
<name>A0A895YGG0_9ACTN</name>
<evidence type="ECO:0000313" key="3">
    <source>
        <dbReference type="Proteomes" id="UP000662857"/>
    </source>
</evidence>
<dbReference type="AlphaFoldDB" id="A0A895YGG0"/>
<feature type="chain" id="PRO_5034273073" description="Secreted protein" evidence="1">
    <location>
        <begin position="43"/>
        <end position="309"/>
    </location>
</feature>
<organism evidence="2 3">
    <name type="scientific">Natronosporangium hydrolyticum</name>
    <dbReference type="NCBI Taxonomy" id="2811111"/>
    <lineage>
        <taxon>Bacteria</taxon>
        <taxon>Bacillati</taxon>
        <taxon>Actinomycetota</taxon>
        <taxon>Actinomycetes</taxon>
        <taxon>Micromonosporales</taxon>
        <taxon>Micromonosporaceae</taxon>
        <taxon>Natronosporangium</taxon>
    </lineage>
</organism>
<evidence type="ECO:0008006" key="4">
    <source>
        <dbReference type="Google" id="ProtNLM"/>
    </source>
</evidence>
<accession>A0A895YGG0</accession>
<proteinExistence type="predicted"/>
<keyword evidence="1" id="KW-0732">Signal</keyword>
<dbReference type="KEGG" id="nhy:JQS43_02070"/>
<feature type="signal peptide" evidence="1">
    <location>
        <begin position="1"/>
        <end position="42"/>
    </location>
</feature>
<dbReference type="Proteomes" id="UP000662857">
    <property type="component" value="Chromosome"/>
</dbReference>